<evidence type="ECO:0000313" key="3">
    <source>
        <dbReference type="Proteomes" id="UP000253805"/>
    </source>
</evidence>
<name>A0A369P258_9ACTN</name>
<comment type="caution">
    <text evidence="2">The sequence shown here is derived from an EMBL/GenBank/DDBJ whole genome shotgun (WGS) entry which is preliminary data.</text>
</comment>
<dbReference type="RefSeq" id="WP_114548477.1">
    <property type="nucleotide sequence ID" value="NZ_DBGDPA010000048.1"/>
</dbReference>
<evidence type="ECO:0000256" key="1">
    <source>
        <dbReference type="SAM" id="MobiDB-lite"/>
    </source>
</evidence>
<organism evidence="2 3">
    <name type="scientific">Adlercreutzia equolifaciens subsp. celatus</name>
    <dbReference type="NCBI Taxonomy" id="394340"/>
    <lineage>
        <taxon>Bacteria</taxon>
        <taxon>Bacillati</taxon>
        <taxon>Actinomycetota</taxon>
        <taxon>Coriobacteriia</taxon>
        <taxon>Eggerthellales</taxon>
        <taxon>Eggerthellaceae</taxon>
        <taxon>Adlercreutzia</taxon>
    </lineage>
</organism>
<sequence>MSTETYRDHVEQQEKHIKDHIGDEIRKVKEREERETHGFHDVIGDEIAHEEKAERRQQDETDAALAETADTILRGE</sequence>
<reference evidence="2 3" key="1">
    <citation type="journal article" date="2018" name="Elife">
        <title>Discovery and characterization of a prevalent human gut bacterial enzyme sufficient for the inactivation of a family of plant toxins.</title>
        <authorList>
            <person name="Koppel N."/>
            <person name="Bisanz J.E."/>
            <person name="Pandelia M.E."/>
            <person name="Turnbaugh P.J."/>
            <person name="Balskus E.P."/>
        </authorList>
    </citation>
    <scope>NUCLEOTIDE SEQUENCE [LARGE SCALE GENOMIC DNA]</scope>
    <source>
        <strain evidence="2 3">OB21 GAM 11</strain>
    </source>
</reference>
<dbReference type="EMBL" id="PPUT01000004">
    <property type="protein sequence ID" value="RDC46193.1"/>
    <property type="molecule type" value="Genomic_DNA"/>
</dbReference>
<feature type="compositionally biased region" description="Low complexity" evidence="1">
    <location>
        <begin position="63"/>
        <end position="76"/>
    </location>
</feature>
<protein>
    <submittedName>
        <fullName evidence="2">Uncharacterized protein</fullName>
    </submittedName>
</protein>
<dbReference type="AlphaFoldDB" id="A0A369P258"/>
<gene>
    <name evidence="2" type="ORF">C1850_02500</name>
</gene>
<dbReference type="Proteomes" id="UP000253805">
    <property type="component" value="Unassembled WGS sequence"/>
</dbReference>
<feature type="region of interest" description="Disordered" evidence="1">
    <location>
        <begin position="31"/>
        <end position="76"/>
    </location>
</feature>
<accession>A0A369P258</accession>
<evidence type="ECO:0000313" key="2">
    <source>
        <dbReference type="EMBL" id="RDC46193.1"/>
    </source>
</evidence>
<feature type="compositionally biased region" description="Basic and acidic residues" evidence="1">
    <location>
        <begin position="31"/>
        <end position="59"/>
    </location>
</feature>
<proteinExistence type="predicted"/>